<keyword evidence="20" id="KW-1185">Reference proteome</keyword>
<dbReference type="CDD" id="cd06207">
    <property type="entry name" value="CyPoR_like"/>
    <property type="match status" value="1"/>
</dbReference>
<gene>
    <name evidence="19" type="ORF">K457DRAFT_72059</name>
</gene>
<keyword evidence="11" id="KW-0521">NADP</keyword>
<keyword evidence="12" id="KW-0249">Electron transport</keyword>
<keyword evidence="9" id="KW-0479">Metal-binding</keyword>
<dbReference type="InterPro" id="IPR001433">
    <property type="entry name" value="OxRdtase_FAD/NAD-bd"/>
</dbReference>
<dbReference type="InterPro" id="IPR017938">
    <property type="entry name" value="Riboflavin_synthase-like_b-brl"/>
</dbReference>
<dbReference type="Gene3D" id="3.40.50.80">
    <property type="entry name" value="Nucleotide-binding domain of ferredoxin-NADP reductase (FNR) module"/>
    <property type="match status" value="1"/>
</dbReference>
<evidence type="ECO:0000256" key="1">
    <source>
        <dbReference type="ARBA" id="ARBA00001917"/>
    </source>
</evidence>
<dbReference type="SUPFAM" id="SSF52922">
    <property type="entry name" value="TK C-terminal domain-like"/>
    <property type="match status" value="1"/>
</dbReference>
<dbReference type="Gene3D" id="3.40.50.970">
    <property type="match status" value="1"/>
</dbReference>
<name>A0A197K478_9FUNG</name>
<dbReference type="InterPro" id="IPR023173">
    <property type="entry name" value="NADPH_Cyt_P450_Rdtase_alpha"/>
</dbReference>
<dbReference type="Pfam" id="PF01855">
    <property type="entry name" value="POR_N"/>
    <property type="match status" value="1"/>
</dbReference>
<dbReference type="GO" id="GO:0046872">
    <property type="term" value="F:metal ion binding"/>
    <property type="evidence" value="ECO:0007669"/>
    <property type="project" value="UniProtKB-KW"/>
</dbReference>
<evidence type="ECO:0000256" key="8">
    <source>
        <dbReference type="ARBA" id="ARBA00022643"/>
    </source>
</evidence>
<dbReference type="Pfam" id="PF00667">
    <property type="entry name" value="FAD_binding_1"/>
    <property type="match status" value="1"/>
</dbReference>
<dbReference type="GO" id="GO:0004783">
    <property type="term" value="F:sulfite reductase (NADPH) activity"/>
    <property type="evidence" value="ECO:0007669"/>
    <property type="project" value="UniProtKB-EC"/>
</dbReference>
<keyword evidence="14" id="KW-0408">Iron</keyword>
<dbReference type="PROSITE" id="PS51384">
    <property type="entry name" value="FAD_FR"/>
    <property type="match status" value="1"/>
</dbReference>
<evidence type="ECO:0000259" key="18">
    <source>
        <dbReference type="PROSITE" id="PS51384"/>
    </source>
</evidence>
<dbReference type="InterPro" id="IPR009014">
    <property type="entry name" value="Transketo_C/PFOR_II"/>
</dbReference>
<dbReference type="SUPFAM" id="SSF52518">
    <property type="entry name" value="Thiamin diphosphate-binding fold (THDP-binding)"/>
    <property type="match status" value="1"/>
</dbReference>
<comment type="catalytic activity">
    <reaction evidence="16">
        <text>hydrogen sulfide + 3 NADP(+) + 3 H2O = sulfite + 3 NADPH + 4 H(+)</text>
        <dbReference type="Rhea" id="RHEA:13801"/>
        <dbReference type="ChEBI" id="CHEBI:15377"/>
        <dbReference type="ChEBI" id="CHEBI:15378"/>
        <dbReference type="ChEBI" id="CHEBI:17359"/>
        <dbReference type="ChEBI" id="CHEBI:29919"/>
        <dbReference type="ChEBI" id="CHEBI:57783"/>
        <dbReference type="ChEBI" id="CHEBI:58349"/>
        <dbReference type="EC" id="1.8.1.2"/>
    </reaction>
</comment>
<dbReference type="Proteomes" id="UP000078512">
    <property type="component" value="Unassembled WGS sequence"/>
</dbReference>
<dbReference type="EC" id="1.8.1.2" evidence="4"/>
<dbReference type="AlphaFoldDB" id="A0A197K478"/>
<feature type="domain" description="FAD-binding FR-type" evidence="18">
    <location>
        <begin position="839"/>
        <end position="1076"/>
    </location>
</feature>
<dbReference type="InterPro" id="IPR029061">
    <property type="entry name" value="THDP-binding"/>
</dbReference>
<evidence type="ECO:0000256" key="4">
    <source>
        <dbReference type="ARBA" id="ARBA00012604"/>
    </source>
</evidence>
<comment type="pathway">
    <text evidence="3">Sulfur metabolism; hydrogen sulfide biosynthesis; hydrogen sulfide from sulfite (NADPH route): step 1/1.</text>
</comment>
<keyword evidence="6" id="KW-0004">4Fe-4S</keyword>
<keyword evidence="15" id="KW-0411">Iron-sulfur</keyword>
<reference evidence="19 20" key="1">
    <citation type="submission" date="2016-05" db="EMBL/GenBank/DDBJ databases">
        <title>Genome sequencing reveals origins of a unique bacterial endosymbiosis in the earliest lineages of terrestrial Fungi.</title>
        <authorList>
            <consortium name="DOE Joint Genome Institute"/>
            <person name="Uehling J."/>
            <person name="Gryganskyi A."/>
            <person name="Hameed K."/>
            <person name="Tschaplinski T."/>
            <person name="Misztal P."/>
            <person name="Wu S."/>
            <person name="Desiro A."/>
            <person name="Vande Pol N."/>
            <person name="Du Z.-Y."/>
            <person name="Zienkiewicz A."/>
            <person name="Zienkiewicz K."/>
            <person name="Morin E."/>
            <person name="Tisserant E."/>
            <person name="Splivallo R."/>
            <person name="Hainaut M."/>
            <person name="Henrissat B."/>
            <person name="Ohm R."/>
            <person name="Kuo A."/>
            <person name="Yan J."/>
            <person name="Lipzen A."/>
            <person name="Nolan M."/>
            <person name="Labutti K."/>
            <person name="Barry K."/>
            <person name="Goldstein A."/>
            <person name="Labbe J."/>
            <person name="Schadt C."/>
            <person name="Tuskan G."/>
            <person name="Grigoriev I."/>
            <person name="Martin F."/>
            <person name="Vilgalys R."/>
            <person name="Bonito G."/>
        </authorList>
    </citation>
    <scope>NUCLEOTIDE SEQUENCE [LARGE SCALE GENOMIC DNA]</scope>
    <source>
        <strain evidence="19 20">AG-77</strain>
    </source>
</reference>
<dbReference type="PANTHER" id="PTHR19384:SF109">
    <property type="entry name" value="SULFITE REDUCTASE [NADPH] FLAVOPROTEIN COMPONENT"/>
    <property type="match status" value="1"/>
</dbReference>
<dbReference type="OrthoDB" id="1856718at2759"/>
<dbReference type="GO" id="GO:0010181">
    <property type="term" value="F:FMN binding"/>
    <property type="evidence" value="ECO:0007669"/>
    <property type="project" value="TreeGrafter"/>
</dbReference>
<evidence type="ECO:0000313" key="20">
    <source>
        <dbReference type="Proteomes" id="UP000078512"/>
    </source>
</evidence>
<evidence type="ECO:0000256" key="9">
    <source>
        <dbReference type="ARBA" id="ARBA00022723"/>
    </source>
</evidence>
<keyword evidence="8" id="KW-0288">FMN</keyword>
<dbReference type="SUPFAM" id="SSF63380">
    <property type="entry name" value="Riboflavin synthase domain-like"/>
    <property type="match status" value="1"/>
</dbReference>
<dbReference type="EMBL" id="KV442030">
    <property type="protein sequence ID" value="OAQ31259.1"/>
    <property type="molecule type" value="Genomic_DNA"/>
</dbReference>
<comment type="function">
    <text evidence="17">This enzyme catalyzes the 6-electron reduction of sulfite to sulfide. This is one of several activities required for the biosynthesis of L-cysteine from sulfate.</text>
</comment>
<dbReference type="GO" id="GO:0005829">
    <property type="term" value="C:cytosol"/>
    <property type="evidence" value="ECO:0007669"/>
    <property type="project" value="TreeGrafter"/>
</dbReference>
<evidence type="ECO:0000256" key="13">
    <source>
        <dbReference type="ARBA" id="ARBA00023002"/>
    </source>
</evidence>
<dbReference type="PANTHER" id="PTHR19384">
    <property type="entry name" value="NITRIC OXIDE SYNTHASE-RELATED"/>
    <property type="match status" value="1"/>
</dbReference>
<keyword evidence="5" id="KW-0813">Transport</keyword>
<dbReference type="InterPro" id="IPR003097">
    <property type="entry name" value="CysJ-like_FAD-binding"/>
</dbReference>
<dbReference type="GO" id="GO:0050660">
    <property type="term" value="F:flavin adenine dinucleotide binding"/>
    <property type="evidence" value="ECO:0007669"/>
    <property type="project" value="TreeGrafter"/>
</dbReference>
<evidence type="ECO:0000256" key="7">
    <source>
        <dbReference type="ARBA" id="ARBA00022630"/>
    </source>
</evidence>
<dbReference type="Gene3D" id="1.20.990.10">
    <property type="entry name" value="NADPH-cytochrome p450 Reductase, Chain A, domain 3"/>
    <property type="match status" value="1"/>
</dbReference>
<evidence type="ECO:0000256" key="10">
    <source>
        <dbReference type="ARBA" id="ARBA00022827"/>
    </source>
</evidence>
<evidence type="ECO:0000256" key="15">
    <source>
        <dbReference type="ARBA" id="ARBA00023014"/>
    </source>
</evidence>
<dbReference type="Gene3D" id="2.40.30.10">
    <property type="entry name" value="Translation factors"/>
    <property type="match status" value="1"/>
</dbReference>
<dbReference type="InterPro" id="IPR002869">
    <property type="entry name" value="Pyrv_flavodox_OxRed_cen"/>
</dbReference>
<keyword evidence="10" id="KW-0274">FAD</keyword>
<dbReference type="SUPFAM" id="SSF52343">
    <property type="entry name" value="Ferredoxin reductase-like, C-terminal NADP-linked domain"/>
    <property type="match status" value="1"/>
</dbReference>
<dbReference type="InterPro" id="IPR002880">
    <property type="entry name" value="Pyrv_Fd/Flavodoxin_OxRdtase_N"/>
</dbReference>
<dbReference type="SUPFAM" id="SSF53323">
    <property type="entry name" value="Pyruvate-ferredoxin oxidoreductase, PFOR, domain III"/>
    <property type="match status" value="1"/>
</dbReference>
<evidence type="ECO:0000256" key="6">
    <source>
        <dbReference type="ARBA" id="ARBA00022485"/>
    </source>
</evidence>
<protein>
    <recommendedName>
        <fullName evidence="4">assimilatory sulfite reductase (NADPH)</fullName>
        <ecNumber evidence="4">1.8.1.2</ecNumber>
    </recommendedName>
</protein>
<evidence type="ECO:0000313" key="19">
    <source>
        <dbReference type="EMBL" id="OAQ31259.1"/>
    </source>
</evidence>
<keyword evidence="7" id="KW-0285">Flavoprotein</keyword>
<dbReference type="InterPro" id="IPR001709">
    <property type="entry name" value="Flavoprot_Pyr_Nucl_cyt_Rdtase"/>
</dbReference>
<dbReference type="PRINTS" id="PR00371">
    <property type="entry name" value="FPNCR"/>
</dbReference>
<comment type="cofactor">
    <cofactor evidence="2">
        <name>FAD</name>
        <dbReference type="ChEBI" id="CHEBI:57692"/>
    </cofactor>
</comment>
<sequence>MLTVLHTLANSAGLFSKNQTAIANSSANPSQKINKALQNLHVVRKIILTQNLSEDNEQAALARLDHILDQISVNSLSVLTYSQLQDLATALTVSTTSTTTTSKELTQILSTIRSSTVVTTTTTKVITKTVNGTIINEDDTVSVTSSEGPSSAVTVVDDLDQLSLSVRSNIALGIRGESKASALQLTSGNLAVEHVAYALSDLLFVYPSSASQHSYLGHGSEQWAKAGLSNATNSVLAPQVLQMSTRANAASAVLGAVSSAASAKATSSISTLASSAAIVNMVPNLYQIAQANRPVVFHVTAESVDSNLNVLRGDYSDVLVARETGLLYLASNSVQEAYNISVLAHAVAAGTNQSVIHVLDGVQTSQQVEAIKTVGDQALAAFVKQEQRNAVVAQDEEALVSAIEGIFDRASVLLGHTYKAFEYSGPKDAETVVVVYGPAANVAHHLGDKIGVLNIRLYRPWSFSHFLKAIPTSTKNVIVVEPVANTAAHGPIFLDVSASFNLWTGAHRPTVTDVKYGLHGASLTQSWIKALVHQVRSSKGAKLDLASIVVAEPEVAQEDVNQVIFWETAASTAVSAHVAKHFQSALGQRTQHSSRINSYRHSAVIETRVQYSKSNTVAFGESSLASYATVQDVAILAEYNVVASLKQGAVLVLNAPWSVEELEAKTSAAFRFALGAKQIQVLLIDLNNVAKELGLSGAGETLLGQITFLKTHSSNLQDAAFGAIARQYETSNNKLFNDLISSLIERVDKEVIEVPQNPNWLAIELGEADQAALALPKHVTSTVRGIANAFEGTNATIVEESVSEEGEVALGKTSNWHQAAWQLMFSEAYETRQALSDGDHSYLVKITENRRLTPSTYDRNVFHLEFDTTNTGLKYEIGDALGIHGWNDTQEVLDFIEFYGEKPETVVVVPRALAKNAPEGTIARHQTNSLLQILQQTLDLFGRPSKRFYADLIPYATNAAEKERLTHLISAEGAQEFKDRVDETLTHADILREFPSAHPSIPQLINMLPAIKPRHYSIASSQKAHPNSVHLLIVAVEWTAPSGKARFGQCTRYLTSLGVGDNVTVSIKPSVMTLPPSPHQPVIMAGLGTGMAPFRAFIQERAWQKAQGIDVGPMILYFGSRNRSNEYLYGEELEAYHADGLLTHLRLAFSRDQKEKIYIQHKMNEDGQLLHKYLLDAQLNGHFYLCGPTWPAGDVKDAIVQSFMDGEACAAIDANRIVNKLKEEERYVLEVY</sequence>
<dbReference type="GO" id="GO:0051539">
    <property type="term" value="F:4 iron, 4 sulfur cluster binding"/>
    <property type="evidence" value="ECO:0007669"/>
    <property type="project" value="UniProtKB-KW"/>
</dbReference>
<dbReference type="InterPro" id="IPR039261">
    <property type="entry name" value="FNR_nucleotide-bd"/>
</dbReference>
<keyword evidence="13" id="KW-0560">Oxidoreductase</keyword>
<evidence type="ECO:0000256" key="2">
    <source>
        <dbReference type="ARBA" id="ARBA00001974"/>
    </source>
</evidence>
<accession>A0A197K478</accession>
<evidence type="ECO:0000256" key="17">
    <source>
        <dbReference type="ARBA" id="ARBA00059320"/>
    </source>
</evidence>
<dbReference type="InterPro" id="IPR017927">
    <property type="entry name" value="FAD-bd_FR_type"/>
</dbReference>
<dbReference type="STRING" id="1314771.A0A197K478"/>
<comment type="cofactor">
    <cofactor evidence="1">
        <name>FMN</name>
        <dbReference type="ChEBI" id="CHEBI:58210"/>
    </cofactor>
</comment>
<dbReference type="Pfam" id="PF00175">
    <property type="entry name" value="NAD_binding_1"/>
    <property type="match status" value="1"/>
</dbReference>
<evidence type="ECO:0000256" key="11">
    <source>
        <dbReference type="ARBA" id="ARBA00022857"/>
    </source>
</evidence>
<dbReference type="Gene3D" id="3.40.920.10">
    <property type="entry name" value="Pyruvate-ferredoxin oxidoreductase, PFOR, domain III"/>
    <property type="match status" value="1"/>
</dbReference>
<organism evidence="19 20">
    <name type="scientific">Linnemannia elongata AG-77</name>
    <dbReference type="NCBI Taxonomy" id="1314771"/>
    <lineage>
        <taxon>Eukaryota</taxon>
        <taxon>Fungi</taxon>
        <taxon>Fungi incertae sedis</taxon>
        <taxon>Mucoromycota</taxon>
        <taxon>Mortierellomycotina</taxon>
        <taxon>Mortierellomycetes</taxon>
        <taxon>Mortierellales</taxon>
        <taxon>Mortierellaceae</taxon>
        <taxon>Linnemannia</taxon>
    </lineage>
</organism>
<dbReference type="FunFam" id="1.20.990.10:FF:000010">
    <property type="entry name" value="Sulfite reductase [NADPH] flavoprotein component"/>
    <property type="match status" value="1"/>
</dbReference>
<evidence type="ECO:0000256" key="3">
    <source>
        <dbReference type="ARBA" id="ARBA00004774"/>
    </source>
</evidence>
<proteinExistence type="predicted"/>
<evidence type="ECO:0000256" key="14">
    <source>
        <dbReference type="ARBA" id="ARBA00023004"/>
    </source>
</evidence>
<evidence type="ECO:0000256" key="16">
    <source>
        <dbReference type="ARBA" id="ARBA00052219"/>
    </source>
</evidence>
<evidence type="ECO:0000256" key="5">
    <source>
        <dbReference type="ARBA" id="ARBA00022448"/>
    </source>
</evidence>
<dbReference type="Gene3D" id="3.40.50.920">
    <property type="match status" value="1"/>
</dbReference>
<evidence type="ECO:0000256" key="12">
    <source>
        <dbReference type="ARBA" id="ARBA00022982"/>
    </source>
</evidence>
<dbReference type="FunFam" id="3.40.50.920:FF:000007">
    <property type="entry name" value="Pyruvate:ferredoxin (Flavodoxin) oxidoreductase"/>
    <property type="match status" value="1"/>
</dbReference>